<name>A0A7S8IDK5_9CHLR</name>
<dbReference type="AlphaFoldDB" id="A0A7S8IDK5"/>
<dbReference type="KEGG" id="pmet:G4Y79_18330"/>
<evidence type="ECO:0000313" key="2">
    <source>
        <dbReference type="EMBL" id="QPC81631.1"/>
    </source>
</evidence>
<organism evidence="2 3">
    <name type="scientific">Phototrophicus methaneseepsis</name>
    <dbReference type="NCBI Taxonomy" id="2710758"/>
    <lineage>
        <taxon>Bacteria</taxon>
        <taxon>Bacillati</taxon>
        <taxon>Chloroflexota</taxon>
        <taxon>Candidatus Thermofontia</taxon>
        <taxon>Phototrophicales</taxon>
        <taxon>Phototrophicaceae</taxon>
        <taxon>Phototrophicus</taxon>
    </lineage>
</organism>
<protein>
    <submittedName>
        <fullName evidence="2">Uncharacterized protein</fullName>
    </submittedName>
</protein>
<dbReference type="RefSeq" id="WP_195169702.1">
    <property type="nucleotide sequence ID" value="NZ_CP062983.1"/>
</dbReference>
<evidence type="ECO:0000313" key="3">
    <source>
        <dbReference type="Proteomes" id="UP000594468"/>
    </source>
</evidence>
<keyword evidence="1" id="KW-0812">Transmembrane</keyword>
<proteinExistence type="predicted"/>
<feature type="transmembrane region" description="Helical" evidence="1">
    <location>
        <begin position="12"/>
        <end position="35"/>
    </location>
</feature>
<evidence type="ECO:0000256" key="1">
    <source>
        <dbReference type="SAM" id="Phobius"/>
    </source>
</evidence>
<feature type="transmembrane region" description="Helical" evidence="1">
    <location>
        <begin position="47"/>
        <end position="69"/>
    </location>
</feature>
<gene>
    <name evidence="2" type="ORF">G4Y79_18330</name>
</gene>
<sequence>MPDEKKPSNYRTLYQALLAGGVLAAIGIVLFLVIYAVLNEVDPATRLFTALCAPPVAIAILTGLFVLMINRSRSE</sequence>
<reference evidence="2 3" key="1">
    <citation type="submission" date="2020-02" db="EMBL/GenBank/DDBJ databases">
        <authorList>
            <person name="Zheng R.K."/>
            <person name="Sun C.M."/>
        </authorList>
    </citation>
    <scope>NUCLEOTIDE SEQUENCE [LARGE SCALE GENOMIC DNA]</scope>
    <source>
        <strain evidence="3">rifampicinis</strain>
    </source>
</reference>
<keyword evidence="1" id="KW-1133">Transmembrane helix</keyword>
<dbReference type="Proteomes" id="UP000594468">
    <property type="component" value="Chromosome"/>
</dbReference>
<accession>A0A7S8IDK5</accession>
<dbReference type="EMBL" id="CP062983">
    <property type="protein sequence ID" value="QPC81631.1"/>
    <property type="molecule type" value="Genomic_DNA"/>
</dbReference>
<keyword evidence="1" id="KW-0472">Membrane</keyword>
<keyword evidence="3" id="KW-1185">Reference proteome</keyword>